<dbReference type="EMBL" id="PIXR01001467">
    <property type="protein sequence ID" value="TBU01161.1"/>
    <property type="molecule type" value="Genomic_DNA"/>
</dbReference>
<accession>A0A4Q9L2S4</accession>
<name>A0A4Q9L2S4_9MICR</name>
<dbReference type="VEuPathDB" id="MicrosporidiaDB:CWI39_1467p0010"/>
<dbReference type="Proteomes" id="UP000293045">
    <property type="component" value="Unassembled WGS sequence"/>
</dbReference>
<organism evidence="2 3">
    <name type="scientific">Hamiltosporidium magnivora</name>
    <dbReference type="NCBI Taxonomy" id="148818"/>
    <lineage>
        <taxon>Eukaryota</taxon>
        <taxon>Fungi</taxon>
        <taxon>Fungi incertae sedis</taxon>
        <taxon>Microsporidia</taxon>
        <taxon>Dubosqiidae</taxon>
        <taxon>Hamiltosporidium</taxon>
    </lineage>
</organism>
<proteinExistence type="predicted"/>
<dbReference type="VEuPathDB" id="MicrosporidiaDB:CWI36_0092p0040"/>
<comment type="caution">
    <text evidence="2">The sequence shown here is derived from an EMBL/GenBank/DDBJ whole genome shotgun (WGS) entry which is preliminary data.</text>
</comment>
<reference evidence="2 3" key="1">
    <citation type="submission" date="2017-12" db="EMBL/GenBank/DDBJ databases">
        <authorList>
            <person name="Pombert J.-F."/>
            <person name="Haag K.L."/>
            <person name="Ebert D."/>
        </authorList>
    </citation>
    <scope>NUCLEOTIDE SEQUENCE [LARGE SCALE GENOMIC DNA]</scope>
    <source>
        <strain evidence="2">IL-BN-2</strain>
    </source>
</reference>
<sequence length="164" mass="19241">MRIKILIVVRNILCSSYCKKRNLRKNRLKNICCMLSKPNSNDIEDFKLAADDLNLSEKHKNSKKKAPIYSCKTEDRCSVIYNKNMSSRNFRSKKDRNYHNFETDQSKEMDVIPDFSIKPRNISTKSNGKLSSLKKIFFSNSKSRCPKSRRGSSDTQEDELRERF</sequence>
<dbReference type="AlphaFoldDB" id="A0A4Q9L2S4"/>
<feature type="region of interest" description="Disordered" evidence="1">
    <location>
        <begin position="141"/>
        <end position="164"/>
    </location>
</feature>
<evidence type="ECO:0000313" key="3">
    <source>
        <dbReference type="Proteomes" id="UP000293045"/>
    </source>
</evidence>
<gene>
    <name evidence="2" type="ORF">CWI39_1467p0010</name>
</gene>
<evidence type="ECO:0000313" key="2">
    <source>
        <dbReference type="EMBL" id="TBU01161.1"/>
    </source>
</evidence>
<protein>
    <submittedName>
        <fullName evidence="2">Uncharacterized protein</fullName>
    </submittedName>
</protein>
<evidence type="ECO:0000256" key="1">
    <source>
        <dbReference type="SAM" id="MobiDB-lite"/>
    </source>
</evidence>